<dbReference type="RefSeq" id="XP_016323397.1">
    <property type="nucleotide sequence ID" value="XM_016467911.1"/>
</dbReference>
<dbReference type="AlphaFoldDB" id="A0A671QY30"/>
<dbReference type="InterPro" id="IPR031667">
    <property type="entry name" value="RDD1"/>
</dbReference>
<feature type="region of interest" description="Disordered" evidence="1">
    <location>
        <begin position="1"/>
        <end position="62"/>
    </location>
</feature>
<evidence type="ECO:0000313" key="2">
    <source>
        <dbReference type="Ensembl" id="ENSSANP00000075724.1"/>
    </source>
</evidence>
<name>A0A671QY30_9TELE</name>
<gene>
    <name evidence="2" type="primary">LOC107674049</name>
</gene>
<sequence>MSRKRVKFKRKKKDKSKTVHTNDDQAAKEEIKVQDEPHMLDSSKRANKKKKSAKQAHTAFLPEKYQPLVEDDIVDQPRDDNIKKKQDKYKKLRKNIGTALRYSWKCLVVGLQNLSTAYSMPQGATATIVPDIHRARAHV</sequence>
<dbReference type="PANTHER" id="PTHR14680">
    <property type="entry name" value="SI:DKEY-126G1.9-RELATED"/>
    <property type="match status" value="1"/>
</dbReference>
<feature type="compositionally biased region" description="Basic residues" evidence="1">
    <location>
        <begin position="1"/>
        <end position="15"/>
    </location>
</feature>
<dbReference type="KEGG" id="sanh:107674049"/>
<organism evidence="2 3">
    <name type="scientific">Sinocyclocheilus anshuiensis</name>
    <dbReference type="NCBI Taxonomy" id="1608454"/>
    <lineage>
        <taxon>Eukaryota</taxon>
        <taxon>Metazoa</taxon>
        <taxon>Chordata</taxon>
        <taxon>Craniata</taxon>
        <taxon>Vertebrata</taxon>
        <taxon>Euteleostomi</taxon>
        <taxon>Actinopterygii</taxon>
        <taxon>Neopterygii</taxon>
        <taxon>Teleostei</taxon>
        <taxon>Ostariophysi</taxon>
        <taxon>Cypriniformes</taxon>
        <taxon>Cyprinidae</taxon>
        <taxon>Cyprininae</taxon>
        <taxon>Sinocyclocheilus</taxon>
    </lineage>
</organism>
<protein>
    <submittedName>
        <fullName evidence="2">Uncharacterized protein</fullName>
    </submittedName>
</protein>
<accession>A0A671QY30</accession>
<evidence type="ECO:0000313" key="3">
    <source>
        <dbReference type="Proteomes" id="UP000472260"/>
    </source>
</evidence>
<proteinExistence type="predicted"/>
<feature type="compositionally biased region" description="Basic and acidic residues" evidence="1">
    <location>
        <begin position="16"/>
        <end position="44"/>
    </location>
</feature>
<evidence type="ECO:0000256" key="1">
    <source>
        <dbReference type="SAM" id="MobiDB-lite"/>
    </source>
</evidence>
<dbReference type="Ensembl" id="ENSSANT00000080489.1">
    <property type="protein sequence ID" value="ENSSANP00000075724.1"/>
    <property type="gene ID" value="ENSSANG00000037752.1"/>
</dbReference>
<dbReference type="Pfam" id="PF15828">
    <property type="entry name" value="RDD1"/>
    <property type="match status" value="1"/>
</dbReference>
<reference evidence="2" key="1">
    <citation type="submission" date="2025-08" db="UniProtKB">
        <authorList>
            <consortium name="Ensembl"/>
        </authorList>
    </citation>
    <scope>IDENTIFICATION</scope>
</reference>
<reference evidence="2" key="2">
    <citation type="submission" date="2025-09" db="UniProtKB">
        <authorList>
            <consortium name="Ensembl"/>
        </authorList>
    </citation>
    <scope>IDENTIFICATION</scope>
</reference>
<dbReference type="PANTHER" id="PTHR14680:SF1">
    <property type="entry name" value="REQUIRED FOR DRUG-INDUCED DEATH PROTEIN 1"/>
    <property type="match status" value="1"/>
</dbReference>
<feature type="compositionally biased region" description="Basic residues" evidence="1">
    <location>
        <begin position="45"/>
        <end position="54"/>
    </location>
</feature>
<dbReference type="Proteomes" id="UP000472260">
    <property type="component" value="Unassembled WGS sequence"/>
</dbReference>
<keyword evidence="3" id="KW-1185">Reference proteome</keyword>
<dbReference type="GeneID" id="107674049"/>
<dbReference type="OrthoDB" id="8904409at2759"/>